<sequence length="522" mass="56634">MASSAPIVLLLLALAAPALSIPHALRLASDGQSFLRPPSHTALTLLNNTSDDDVTEHYLAQPLDHFSSSASSSSYEQRYFSRSTFSSSPTAPDYVFLCTGGEGPAFQKSVLVDSVHCTGDMIALAEQLHSGGSDVLLMALEHRFYGLSYPASSSESSDDLPDMTFLTSQQAVHDVGTFVEAMNDNFSTQPRWVTFGGSYPGMMSAWSRLLNPTLVHASVSSSSPVQAKLNMNEYNDWAGQVLAQENIGGSAECQSMITEGHAAVAEMLADPSLHASLVETFDVCAIDGLEDPLSVLRNQQLFAGDGLLYIPAQGNDPSCTGELCDIASVCSSILSDPAETPLEALTRVVAVQNGGNCANVDWEANIKLLQSPASKWGGTRSWLYQTCNEFGFYQTCDADSECPYAKGYHPIDQDLEMCERVFGIKSDAVEQNVADSLDFYGGWNLNGTRILFVNGDVDPWSTLSVTPTNPDITVISEDLPAFWVEAASHHFWTHEVLDTDSQQVVDGREKIYAQVQDWLEME</sequence>
<keyword evidence="2" id="KW-0645">Protease</keyword>
<evidence type="ECO:0000256" key="1">
    <source>
        <dbReference type="ARBA" id="ARBA00011079"/>
    </source>
</evidence>
<dbReference type="InterPro" id="IPR008758">
    <property type="entry name" value="Peptidase_S28"/>
</dbReference>
<evidence type="ECO:0000313" key="8">
    <source>
        <dbReference type="Proteomes" id="UP001165060"/>
    </source>
</evidence>
<dbReference type="PANTHER" id="PTHR11010:SF117">
    <property type="entry name" value="SERINE PROTEASE 16"/>
    <property type="match status" value="1"/>
</dbReference>
<feature type="chain" id="PRO_5047440085" evidence="6">
    <location>
        <begin position="21"/>
        <end position="522"/>
    </location>
</feature>
<keyword evidence="5" id="KW-0325">Glycoprotein</keyword>
<keyword evidence="4" id="KW-0378">Hydrolase</keyword>
<dbReference type="PANTHER" id="PTHR11010">
    <property type="entry name" value="PROTEASE S28 PRO-X CARBOXYPEPTIDASE-RELATED"/>
    <property type="match status" value="1"/>
</dbReference>
<name>A0ABQ6M3S9_9STRA</name>
<gene>
    <name evidence="7" type="ORF">TeGR_g14930</name>
</gene>
<feature type="signal peptide" evidence="6">
    <location>
        <begin position="1"/>
        <end position="20"/>
    </location>
</feature>
<evidence type="ECO:0000256" key="6">
    <source>
        <dbReference type="SAM" id="SignalP"/>
    </source>
</evidence>
<dbReference type="Proteomes" id="UP001165060">
    <property type="component" value="Unassembled WGS sequence"/>
</dbReference>
<keyword evidence="8" id="KW-1185">Reference proteome</keyword>
<accession>A0ABQ6M3S9</accession>
<dbReference type="Gene3D" id="3.40.50.1820">
    <property type="entry name" value="alpha/beta hydrolase"/>
    <property type="match status" value="1"/>
</dbReference>
<dbReference type="EMBL" id="BRYB01002400">
    <property type="protein sequence ID" value="GMI19042.1"/>
    <property type="molecule type" value="Genomic_DNA"/>
</dbReference>
<dbReference type="Pfam" id="PF05577">
    <property type="entry name" value="Peptidase_S28"/>
    <property type="match status" value="1"/>
</dbReference>
<reference evidence="7 8" key="1">
    <citation type="journal article" date="2023" name="Commun. Biol.">
        <title>Genome analysis of Parmales, the sister group of diatoms, reveals the evolutionary specialization of diatoms from phago-mixotrophs to photoautotrophs.</title>
        <authorList>
            <person name="Ban H."/>
            <person name="Sato S."/>
            <person name="Yoshikawa S."/>
            <person name="Yamada K."/>
            <person name="Nakamura Y."/>
            <person name="Ichinomiya M."/>
            <person name="Sato N."/>
            <person name="Blanc-Mathieu R."/>
            <person name="Endo H."/>
            <person name="Kuwata A."/>
            <person name="Ogata H."/>
        </authorList>
    </citation>
    <scope>NUCLEOTIDE SEQUENCE [LARGE SCALE GENOMIC DNA]</scope>
</reference>
<evidence type="ECO:0000256" key="2">
    <source>
        <dbReference type="ARBA" id="ARBA00022670"/>
    </source>
</evidence>
<evidence type="ECO:0000256" key="3">
    <source>
        <dbReference type="ARBA" id="ARBA00022729"/>
    </source>
</evidence>
<keyword evidence="3 6" id="KW-0732">Signal</keyword>
<protein>
    <submittedName>
        <fullName evidence="7">Uncharacterized protein</fullName>
    </submittedName>
</protein>
<dbReference type="InterPro" id="IPR042269">
    <property type="entry name" value="Ser_carbopepase_S28_SKS"/>
</dbReference>
<proteinExistence type="inferred from homology"/>
<organism evidence="7 8">
    <name type="scientific">Tetraparma gracilis</name>
    <dbReference type="NCBI Taxonomy" id="2962635"/>
    <lineage>
        <taxon>Eukaryota</taxon>
        <taxon>Sar</taxon>
        <taxon>Stramenopiles</taxon>
        <taxon>Ochrophyta</taxon>
        <taxon>Bolidophyceae</taxon>
        <taxon>Parmales</taxon>
        <taxon>Triparmaceae</taxon>
        <taxon>Tetraparma</taxon>
    </lineage>
</organism>
<dbReference type="SUPFAM" id="SSF53474">
    <property type="entry name" value="alpha/beta-Hydrolases"/>
    <property type="match status" value="1"/>
</dbReference>
<evidence type="ECO:0000256" key="4">
    <source>
        <dbReference type="ARBA" id="ARBA00022801"/>
    </source>
</evidence>
<comment type="caution">
    <text evidence="7">The sequence shown here is derived from an EMBL/GenBank/DDBJ whole genome shotgun (WGS) entry which is preliminary data.</text>
</comment>
<evidence type="ECO:0000313" key="7">
    <source>
        <dbReference type="EMBL" id="GMI19042.1"/>
    </source>
</evidence>
<dbReference type="Gene3D" id="1.20.120.980">
    <property type="entry name" value="Serine carboxypeptidase S28, SKS domain"/>
    <property type="match status" value="1"/>
</dbReference>
<comment type="similarity">
    <text evidence="1">Belongs to the peptidase S28 family.</text>
</comment>
<evidence type="ECO:0000256" key="5">
    <source>
        <dbReference type="ARBA" id="ARBA00023180"/>
    </source>
</evidence>
<dbReference type="InterPro" id="IPR029058">
    <property type="entry name" value="AB_hydrolase_fold"/>
</dbReference>